<dbReference type="Pfam" id="PF08447">
    <property type="entry name" value="PAS_3"/>
    <property type="match status" value="1"/>
</dbReference>
<dbReference type="InterPro" id="IPR036097">
    <property type="entry name" value="HisK_dim/P_sf"/>
</dbReference>
<evidence type="ECO:0000256" key="4">
    <source>
        <dbReference type="ARBA" id="ARBA00022553"/>
    </source>
</evidence>
<dbReference type="InterPro" id="IPR013655">
    <property type="entry name" value="PAS_fold_3"/>
</dbReference>
<evidence type="ECO:0000256" key="8">
    <source>
        <dbReference type="ARBA" id="ARBA00022777"/>
    </source>
</evidence>
<dbReference type="SMART" id="SM00387">
    <property type="entry name" value="HATPase_c"/>
    <property type="match status" value="1"/>
</dbReference>
<dbReference type="RefSeq" id="WP_197872626.1">
    <property type="nucleotide sequence ID" value="NZ_JADTXM010000009.1"/>
</dbReference>
<comment type="catalytic activity">
    <reaction evidence="1">
        <text>ATP + protein L-histidine = ADP + protein N-phospho-L-histidine.</text>
        <dbReference type="EC" id="2.7.13.3"/>
    </reaction>
</comment>
<dbReference type="PANTHER" id="PTHR42878:SF7">
    <property type="entry name" value="SENSOR HISTIDINE KINASE GLRK"/>
    <property type="match status" value="1"/>
</dbReference>
<dbReference type="InterPro" id="IPR003594">
    <property type="entry name" value="HATPase_dom"/>
</dbReference>
<dbReference type="SMART" id="SM00388">
    <property type="entry name" value="HisKA"/>
    <property type="match status" value="1"/>
</dbReference>
<evidence type="ECO:0000256" key="12">
    <source>
        <dbReference type="ARBA" id="ARBA00023136"/>
    </source>
</evidence>
<evidence type="ECO:0000313" key="17">
    <source>
        <dbReference type="EMBL" id="MBH3439958.1"/>
    </source>
</evidence>
<comment type="caution">
    <text evidence="17">The sequence shown here is derived from an EMBL/GenBank/DDBJ whole genome shotgun (WGS) entry which is preliminary data.</text>
</comment>
<dbReference type="PANTHER" id="PTHR42878">
    <property type="entry name" value="TWO-COMPONENT HISTIDINE KINASE"/>
    <property type="match status" value="1"/>
</dbReference>
<dbReference type="EMBL" id="JADTXM010000009">
    <property type="protein sequence ID" value="MBH3439958.1"/>
    <property type="molecule type" value="Genomic_DNA"/>
</dbReference>
<evidence type="ECO:0000259" key="15">
    <source>
        <dbReference type="PROSITE" id="PS50112"/>
    </source>
</evidence>
<keyword evidence="11" id="KW-0902">Two-component regulatory system</keyword>
<keyword evidence="6" id="KW-0812">Transmembrane</keyword>
<dbReference type="Proteomes" id="UP000638986">
    <property type="component" value="Unassembled WGS sequence"/>
</dbReference>
<dbReference type="InterPro" id="IPR050351">
    <property type="entry name" value="BphY/WalK/GraS-like"/>
</dbReference>
<evidence type="ECO:0000259" key="16">
    <source>
        <dbReference type="PROSITE" id="PS50113"/>
    </source>
</evidence>
<evidence type="ECO:0000259" key="14">
    <source>
        <dbReference type="PROSITE" id="PS50109"/>
    </source>
</evidence>
<dbReference type="PROSITE" id="PS50109">
    <property type="entry name" value="HIS_KIN"/>
    <property type="match status" value="1"/>
</dbReference>
<keyword evidence="4" id="KW-0597">Phosphoprotein</keyword>
<name>A0ABS0MTB5_PSELU</name>
<dbReference type="Pfam" id="PF00512">
    <property type="entry name" value="HisKA"/>
    <property type="match status" value="1"/>
</dbReference>
<dbReference type="Pfam" id="PF13426">
    <property type="entry name" value="PAS_9"/>
    <property type="match status" value="1"/>
</dbReference>
<proteinExistence type="predicted"/>
<evidence type="ECO:0000256" key="9">
    <source>
        <dbReference type="ARBA" id="ARBA00022840"/>
    </source>
</evidence>
<evidence type="ECO:0000256" key="5">
    <source>
        <dbReference type="ARBA" id="ARBA00022679"/>
    </source>
</evidence>
<feature type="domain" description="PAS" evidence="15">
    <location>
        <begin position="165"/>
        <end position="236"/>
    </location>
</feature>
<dbReference type="InterPro" id="IPR035965">
    <property type="entry name" value="PAS-like_dom_sf"/>
</dbReference>
<dbReference type="InterPro" id="IPR004358">
    <property type="entry name" value="Sig_transdc_His_kin-like_C"/>
</dbReference>
<evidence type="ECO:0000256" key="7">
    <source>
        <dbReference type="ARBA" id="ARBA00022741"/>
    </source>
</evidence>
<dbReference type="EC" id="2.7.13.3" evidence="3"/>
<dbReference type="InterPro" id="IPR036890">
    <property type="entry name" value="HATPase_C_sf"/>
</dbReference>
<dbReference type="Gene3D" id="3.30.450.20">
    <property type="entry name" value="PAS domain"/>
    <property type="match status" value="2"/>
</dbReference>
<dbReference type="InterPro" id="IPR000700">
    <property type="entry name" value="PAS-assoc_C"/>
</dbReference>
<keyword evidence="7" id="KW-0547">Nucleotide-binding</keyword>
<dbReference type="SUPFAM" id="SSF55785">
    <property type="entry name" value="PYP-like sensor domain (PAS domain)"/>
    <property type="match status" value="2"/>
</dbReference>
<comment type="subcellular location">
    <subcellularLocation>
        <location evidence="2">Membrane</location>
        <topology evidence="2">Multi-pass membrane protein</topology>
    </subcellularLocation>
</comment>
<gene>
    <name evidence="17" type="ORF">I5Q09_14825</name>
</gene>
<evidence type="ECO:0000256" key="10">
    <source>
        <dbReference type="ARBA" id="ARBA00022989"/>
    </source>
</evidence>
<dbReference type="CDD" id="cd00130">
    <property type="entry name" value="PAS"/>
    <property type="match status" value="2"/>
</dbReference>
<dbReference type="InterPro" id="IPR000014">
    <property type="entry name" value="PAS"/>
</dbReference>
<protein>
    <recommendedName>
        <fullName evidence="3">histidine kinase</fullName>
        <ecNumber evidence="3">2.7.13.3</ecNumber>
    </recommendedName>
</protein>
<dbReference type="PRINTS" id="PR00344">
    <property type="entry name" value="BCTRLSENSOR"/>
</dbReference>
<keyword evidence="8" id="KW-0418">Kinase</keyword>
<keyword evidence="10" id="KW-1133">Transmembrane helix</keyword>
<evidence type="ECO:0000256" key="1">
    <source>
        <dbReference type="ARBA" id="ARBA00000085"/>
    </source>
</evidence>
<dbReference type="NCBIfam" id="TIGR00229">
    <property type="entry name" value="sensory_box"/>
    <property type="match status" value="1"/>
</dbReference>
<feature type="domain" description="PAC" evidence="16">
    <location>
        <begin position="240"/>
        <end position="292"/>
    </location>
</feature>
<evidence type="ECO:0000256" key="11">
    <source>
        <dbReference type="ARBA" id="ARBA00023012"/>
    </source>
</evidence>
<dbReference type="SUPFAM" id="SSF55874">
    <property type="entry name" value="ATPase domain of HSP90 chaperone/DNA topoisomerase II/histidine kinase"/>
    <property type="match status" value="1"/>
</dbReference>
<evidence type="ECO:0000256" key="13">
    <source>
        <dbReference type="SAM" id="Coils"/>
    </source>
</evidence>
<dbReference type="Gene3D" id="3.30.565.10">
    <property type="entry name" value="Histidine kinase-like ATPase, C-terminal domain"/>
    <property type="match status" value="1"/>
</dbReference>
<feature type="domain" description="Histidine kinase" evidence="14">
    <location>
        <begin position="303"/>
        <end position="516"/>
    </location>
</feature>
<dbReference type="PROSITE" id="PS50113">
    <property type="entry name" value="PAC"/>
    <property type="match status" value="1"/>
</dbReference>
<dbReference type="CDD" id="cd00082">
    <property type="entry name" value="HisKA"/>
    <property type="match status" value="1"/>
</dbReference>
<evidence type="ECO:0000256" key="6">
    <source>
        <dbReference type="ARBA" id="ARBA00022692"/>
    </source>
</evidence>
<evidence type="ECO:0000256" key="2">
    <source>
        <dbReference type="ARBA" id="ARBA00004141"/>
    </source>
</evidence>
<dbReference type="Gene3D" id="1.10.287.130">
    <property type="match status" value="1"/>
</dbReference>
<dbReference type="PROSITE" id="PS50112">
    <property type="entry name" value="PAS"/>
    <property type="match status" value="1"/>
</dbReference>
<dbReference type="SMART" id="SM00091">
    <property type="entry name" value="PAS"/>
    <property type="match status" value="2"/>
</dbReference>
<dbReference type="InterPro" id="IPR003661">
    <property type="entry name" value="HisK_dim/P_dom"/>
</dbReference>
<accession>A0ABS0MTB5</accession>
<keyword evidence="13" id="KW-0175">Coiled coil</keyword>
<feature type="coiled-coil region" evidence="13">
    <location>
        <begin position="139"/>
        <end position="168"/>
    </location>
</feature>
<keyword evidence="5" id="KW-0808">Transferase</keyword>
<organism evidence="17 18">
    <name type="scientific">Pseudomonas luteola</name>
    <dbReference type="NCBI Taxonomy" id="47886"/>
    <lineage>
        <taxon>Bacteria</taxon>
        <taxon>Pseudomonadati</taxon>
        <taxon>Pseudomonadota</taxon>
        <taxon>Gammaproteobacteria</taxon>
        <taxon>Pseudomonadales</taxon>
        <taxon>Pseudomonadaceae</taxon>
        <taxon>Pseudomonas</taxon>
    </lineage>
</organism>
<keyword evidence="9" id="KW-0067">ATP-binding</keyword>
<reference evidence="17 18" key="1">
    <citation type="submission" date="2020-11" db="EMBL/GenBank/DDBJ databases">
        <title>Enhanced detection system for hospital associated transmission using whole genome sequencing surveillance.</title>
        <authorList>
            <person name="Harrison L.H."/>
            <person name="Van Tyne D."/>
            <person name="Marsh J.W."/>
            <person name="Griffith M.P."/>
            <person name="Snyder D.J."/>
            <person name="Cooper V.S."/>
            <person name="Mustapha M."/>
        </authorList>
    </citation>
    <scope>NUCLEOTIDE SEQUENCE [LARGE SCALE GENOMIC DNA]</scope>
    <source>
        <strain evidence="17 18">PSB00013</strain>
    </source>
</reference>
<dbReference type="SUPFAM" id="SSF47384">
    <property type="entry name" value="Homodimeric domain of signal transducing histidine kinase"/>
    <property type="match status" value="1"/>
</dbReference>
<sequence length="520" mass="57443">MLSSARVAVTPVAFDASGLPDAEALFEEAACGLLVTSRDGIIRRVNKTFCRWMGYCASELVGLRRIQDLLTMGGRIFHQTHWAPLLQIQGSVAEVKLDLVHQAGHTIPIILNAVRREYATGVFHELAIFVAEDRHKYEREHILARRRAEELLIKQLEAQQALEVAQAKLRLALESGQLLVWDVNPETTERRYEEGVASLLGFETPQTITEEQYASFIEPEDREREQLAFSQALNVYGEAYRCVYRLNGVDGVQRTVSSSGRGLFKEDGSLHQFVGILQDITELSQQRAEAEDRALFAEQMVGIVSHDLRNPLSAIRMGVHLLERGEVTPAQTQVLGHLTHSTDRAQRLIADLLDFTVARVGEGITLSLEPIQLHKLVSANVTELTLAFPGRALEHGAFGEGMCMGDADRIAQVIGNLVSNAMAYGATDRTVTVASGIEDDTFWVSVHNHGVPIPDDVLPRLFEPMTRGGSGNSKARSVGLGLFIVREIVRAHEGDIRVRSSAGEGTTFIATFPRRTMEHA</sequence>
<dbReference type="Pfam" id="PF02518">
    <property type="entry name" value="HATPase_c"/>
    <property type="match status" value="1"/>
</dbReference>
<keyword evidence="12" id="KW-0472">Membrane</keyword>
<evidence type="ECO:0000313" key="18">
    <source>
        <dbReference type="Proteomes" id="UP000638986"/>
    </source>
</evidence>
<evidence type="ECO:0000256" key="3">
    <source>
        <dbReference type="ARBA" id="ARBA00012438"/>
    </source>
</evidence>
<dbReference type="InterPro" id="IPR005467">
    <property type="entry name" value="His_kinase_dom"/>
</dbReference>